<dbReference type="EMBL" id="CAVMJV010000122">
    <property type="protein sequence ID" value="CAK5106394.1"/>
    <property type="molecule type" value="Genomic_DNA"/>
</dbReference>
<organism evidence="1 2">
    <name type="scientific">Meloidogyne enterolobii</name>
    <name type="common">Root-knot nematode worm</name>
    <name type="synonym">Meloidogyne mayaguensis</name>
    <dbReference type="NCBI Taxonomy" id="390850"/>
    <lineage>
        <taxon>Eukaryota</taxon>
        <taxon>Metazoa</taxon>
        <taxon>Ecdysozoa</taxon>
        <taxon>Nematoda</taxon>
        <taxon>Chromadorea</taxon>
        <taxon>Rhabditida</taxon>
        <taxon>Tylenchina</taxon>
        <taxon>Tylenchomorpha</taxon>
        <taxon>Tylenchoidea</taxon>
        <taxon>Meloidogynidae</taxon>
        <taxon>Meloidogyninae</taxon>
        <taxon>Meloidogyne</taxon>
    </lineage>
</organism>
<name>A0ACB1AVR0_MELEN</name>
<keyword evidence="2" id="KW-1185">Reference proteome</keyword>
<proteinExistence type="predicted"/>
<sequence length="50" mass="6044">MIFTTLPMIICLRLKIRKLWILQVLHLMNSPKVINYCLKLMINQKIVQIY</sequence>
<protein>
    <submittedName>
        <fullName evidence="1">Uncharacterized protein</fullName>
    </submittedName>
</protein>
<comment type="caution">
    <text evidence="1">The sequence shown here is derived from an EMBL/GenBank/DDBJ whole genome shotgun (WGS) entry which is preliminary data.</text>
</comment>
<accession>A0ACB1AVR0</accession>
<evidence type="ECO:0000313" key="1">
    <source>
        <dbReference type="EMBL" id="CAK5106394.1"/>
    </source>
</evidence>
<reference evidence="1" key="1">
    <citation type="submission" date="2023-11" db="EMBL/GenBank/DDBJ databases">
        <authorList>
            <person name="Poullet M."/>
        </authorList>
    </citation>
    <scope>NUCLEOTIDE SEQUENCE</scope>
    <source>
        <strain evidence="1">E1834</strain>
    </source>
</reference>
<evidence type="ECO:0000313" key="2">
    <source>
        <dbReference type="Proteomes" id="UP001497535"/>
    </source>
</evidence>
<gene>
    <name evidence="1" type="ORF">MENTE1834_LOCUS43455</name>
</gene>
<dbReference type="Proteomes" id="UP001497535">
    <property type="component" value="Unassembled WGS sequence"/>
</dbReference>